<organism evidence="1 2">
    <name type="scientific">Donghicola mangrovi</name>
    <dbReference type="NCBI Taxonomy" id="2729614"/>
    <lineage>
        <taxon>Bacteria</taxon>
        <taxon>Pseudomonadati</taxon>
        <taxon>Pseudomonadota</taxon>
        <taxon>Alphaproteobacteria</taxon>
        <taxon>Rhodobacterales</taxon>
        <taxon>Roseobacteraceae</taxon>
        <taxon>Donghicola</taxon>
    </lineage>
</organism>
<dbReference type="AlphaFoldDB" id="A0A850QEV8"/>
<proteinExistence type="predicted"/>
<dbReference type="InterPro" id="IPR005624">
    <property type="entry name" value="PduO/GlcC-like"/>
</dbReference>
<sequence length="167" mass="18152">MTQELVDAIAEQERRLVLEYFDEDLAFTLGCALREHALARAAPVSIEIKSAARRYFFTTLAGATPENEDWGRRKGNTVLRTFKSSMRAGLEYGLEGREQWPDVGLPYSDFVIHGGGFPITVKGVGVIAAIGVSGLPSVEDHEMATAILADHLGLTGIALPEALKRLP</sequence>
<dbReference type="InterPro" id="IPR038084">
    <property type="entry name" value="PduO/GlcC-like_sf"/>
</dbReference>
<comment type="caution">
    <text evidence="1">The sequence shown here is derived from an EMBL/GenBank/DDBJ whole genome shotgun (WGS) entry which is preliminary data.</text>
</comment>
<dbReference type="Proteomes" id="UP000592216">
    <property type="component" value="Unassembled WGS sequence"/>
</dbReference>
<dbReference type="NCBIfam" id="NF002696">
    <property type="entry name" value="PRK02487.1-5"/>
    <property type="match status" value="1"/>
</dbReference>
<dbReference type="PANTHER" id="PTHR28255:SF1">
    <property type="entry name" value="UPF0303 PROTEIN YBR137W"/>
    <property type="match status" value="1"/>
</dbReference>
<reference evidence="1 2" key="1">
    <citation type="submission" date="2020-04" db="EMBL/GenBank/DDBJ databases">
        <title>Donghicola sp., a member of the Rhodobacteraceae family isolated from mangrove forest in Thailand.</title>
        <authorList>
            <person name="Charoenyingcharoen P."/>
            <person name="Yukphan P."/>
        </authorList>
    </citation>
    <scope>NUCLEOTIDE SEQUENCE [LARGE SCALE GENOMIC DNA]</scope>
    <source>
        <strain evidence="1 2">B5-SW-15</strain>
    </source>
</reference>
<evidence type="ECO:0000313" key="2">
    <source>
        <dbReference type="Proteomes" id="UP000592216"/>
    </source>
</evidence>
<dbReference type="PANTHER" id="PTHR28255">
    <property type="match status" value="1"/>
</dbReference>
<accession>A0A850QEV8</accession>
<name>A0A850QEV8_9RHOB</name>
<dbReference type="InterPro" id="IPR010371">
    <property type="entry name" value="YBR137W-like"/>
</dbReference>
<dbReference type="Pfam" id="PF03928">
    <property type="entry name" value="HbpS-like"/>
    <property type="match status" value="1"/>
</dbReference>
<evidence type="ECO:0000313" key="1">
    <source>
        <dbReference type="EMBL" id="NVO25490.1"/>
    </source>
</evidence>
<dbReference type="PIRSF" id="PIRSF008757">
    <property type="entry name" value="UCP008757"/>
    <property type="match status" value="1"/>
</dbReference>
<protein>
    <submittedName>
        <fullName evidence="1">Heme-degrading domain-containing protein</fullName>
    </submittedName>
</protein>
<gene>
    <name evidence="1" type="ORF">HJ536_19225</name>
</gene>
<dbReference type="RefSeq" id="WP_177159031.1">
    <property type="nucleotide sequence ID" value="NZ_JABCJE010000016.1"/>
</dbReference>
<dbReference type="EMBL" id="JABCJE010000016">
    <property type="protein sequence ID" value="NVO25490.1"/>
    <property type="molecule type" value="Genomic_DNA"/>
</dbReference>
<dbReference type="SUPFAM" id="SSF143744">
    <property type="entry name" value="GlcG-like"/>
    <property type="match status" value="1"/>
</dbReference>
<dbReference type="Gene3D" id="3.30.450.150">
    <property type="entry name" value="Haem-degrading domain"/>
    <property type="match status" value="1"/>
</dbReference>